<reference evidence="2" key="1">
    <citation type="journal article" date="2007" name="PLoS ONE">
        <title>The first genome sequence of an elite grapevine cultivar (Pinot noir Vitis vinifera L.): coping with a highly heterozygous genome.</title>
        <authorList>
            <person name="Velasco R."/>
            <person name="Zharkikh A."/>
            <person name="Troggio M."/>
            <person name="Cartwright D.A."/>
            <person name="Cestaro A."/>
            <person name="Pruss D."/>
            <person name="Pindo M."/>
            <person name="FitzGerald L.M."/>
            <person name="Vezzulli S."/>
            <person name="Reid J."/>
            <person name="Malacarne G."/>
            <person name="Iliev D."/>
            <person name="Coppola G."/>
            <person name="Wardell B."/>
            <person name="Micheletti D."/>
            <person name="Macalma T."/>
            <person name="Facci M."/>
            <person name="Mitchell J.T."/>
            <person name="Perazzolli M."/>
            <person name="Eldredge G."/>
            <person name="Gatto P."/>
            <person name="Oyzerski R."/>
            <person name="Moretto M."/>
            <person name="Gutin N."/>
            <person name="Stefanini M."/>
            <person name="Chen Y."/>
            <person name="Segala C."/>
            <person name="Davenport C."/>
            <person name="Dematte L."/>
            <person name="Mraz A."/>
            <person name="Battilana J."/>
            <person name="Stormo K."/>
            <person name="Costa F."/>
            <person name="Tao Q."/>
            <person name="Si-Ammour A."/>
            <person name="Harkins T."/>
            <person name="Lackey A."/>
            <person name="Perbost C."/>
            <person name="Taillon B."/>
            <person name="Stella A."/>
            <person name="Solovyev V."/>
            <person name="Fawcett J.A."/>
            <person name="Sterck L."/>
            <person name="Vandepoele K."/>
            <person name="Grando S.M."/>
            <person name="Toppo S."/>
            <person name="Moser C."/>
            <person name="Lanchbury J."/>
            <person name="Bogden R."/>
            <person name="Skolnick M."/>
            <person name="Sgaramella V."/>
            <person name="Bhatnagar S.K."/>
            <person name="Fontana P."/>
            <person name="Gutin A."/>
            <person name="Van de Peer Y."/>
            <person name="Salamini F."/>
            <person name="Viola R."/>
        </authorList>
    </citation>
    <scope>NUCLEOTIDE SEQUENCE</scope>
</reference>
<keyword evidence="1" id="KW-0732">Signal</keyword>
<dbReference type="AlphaFoldDB" id="A5BV89"/>
<name>A5BV89_VITVI</name>
<dbReference type="EMBL" id="AM472385">
    <property type="protein sequence ID" value="CAN70588.1"/>
    <property type="molecule type" value="Genomic_DNA"/>
</dbReference>
<gene>
    <name evidence="2" type="ORF">VITISV_026730</name>
</gene>
<feature type="chain" id="PRO_5002678505" evidence="1">
    <location>
        <begin position="25"/>
        <end position="364"/>
    </location>
</feature>
<feature type="signal peptide" evidence="1">
    <location>
        <begin position="1"/>
        <end position="24"/>
    </location>
</feature>
<evidence type="ECO:0000313" key="2">
    <source>
        <dbReference type="EMBL" id="CAN70588.1"/>
    </source>
</evidence>
<protein>
    <submittedName>
        <fullName evidence="2">Uncharacterized protein</fullName>
    </submittedName>
</protein>
<organism evidence="2">
    <name type="scientific">Vitis vinifera</name>
    <name type="common">Grape</name>
    <dbReference type="NCBI Taxonomy" id="29760"/>
    <lineage>
        <taxon>Eukaryota</taxon>
        <taxon>Viridiplantae</taxon>
        <taxon>Streptophyta</taxon>
        <taxon>Embryophyta</taxon>
        <taxon>Tracheophyta</taxon>
        <taxon>Spermatophyta</taxon>
        <taxon>Magnoliopsida</taxon>
        <taxon>eudicotyledons</taxon>
        <taxon>Gunneridae</taxon>
        <taxon>Pentapetalae</taxon>
        <taxon>rosids</taxon>
        <taxon>Vitales</taxon>
        <taxon>Vitaceae</taxon>
        <taxon>Viteae</taxon>
        <taxon>Vitis</taxon>
    </lineage>
</organism>
<sequence>MSDSSGGLVVNIIGVCLLIVGGNGSGESRVSDKPSCPGESELLVADALRAPDVKYPEKVEHWLDRITTVRYPEKVGCRPDRIATVRHLDKVGCRPDRIAAVRHSNKVGCRPDRIAAVRHVGCHPDRIVAVRHPDKVERWPGRIPDDFRPGGISYATRRKGGRLRGQKDFIFSNEADSRAHAGVNGLVGTKQLSCMKVRMDVVVRIVWKSRERNGYMHGGVKRKIWASICECSGSQESNASNGLQIGAKMKKLWPFEDNCTKLEEKNVKKSIYKTEFKDKRSNDWRPVSSFRPWACKGVERSRGLHKNRGASIEISHAGAKTEPSLPGVPTTAMALVTSSATRLQQLAILKPVPSHSQCPPPGDP</sequence>
<proteinExistence type="predicted"/>
<accession>A5BV89</accession>
<evidence type="ECO:0000256" key="1">
    <source>
        <dbReference type="SAM" id="SignalP"/>
    </source>
</evidence>